<evidence type="ECO:0000313" key="1">
    <source>
        <dbReference type="EMBL" id="KAG0416933.1"/>
    </source>
</evidence>
<reference evidence="1 2" key="1">
    <citation type="journal article" date="2020" name="Cell">
        <title>Large-Scale Comparative Analyses of Tick Genomes Elucidate Their Genetic Diversity and Vector Capacities.</title>
        <authorList>
            <consortium name="Tick Genome and Microbiome Consortium (TIGMIC)"/>
            <person name="Jia N."/>
            <person name="Wang J."/>
            <person name="Shi W."/>
            <person name="Du L."/>
            <person name="Sun Y."/>
            <person name="Zhan W."/>
            <person name="Jiang J.F."/>
            <person name="Wang Q."/>
            <person name="Zhang B."/>
            <person name="Ji P."/>
            <person name="Bell-Sakyi L."/>
            <person name="Cui X.M."/>
            <person name="Yuan T.T."/>
            <person name="Jiang B.G."/>
            <person name="Yang W.F."/>
            <person name="Lam T.T."/>
            <person name="Chang Q.C."/>
            <person name="Ding S.J."/>
            <person name="Wang X.J."/>
            <person name="Zhu J.G."/>
            <person name="Ruan X.D."/>
            <person name="Zhao L."/>
            <person name="Wei J.T."/>
            <person name="Ye R.Z."/>
            <person name="Que T.C."/>
            <person name="Du C.H."/>
            <person name="Zhou Y.H."/>
            <person name="Cheng J.X."/>
            <person name="Dai P.F."/>
            <person name="Guo W.B."/>
            <person name="Han X.H."/>
            <person name="Huang E.J."/>
            <person name="Li L.F."/>
            <person name="Wei W."/>
            <person name="Gao Y.C."/>
            <person name="Liu J.Z."/>
            <person name="Shao H.Z."/>
            <person name="Wang X."/>
            <person name="Wang C.C."/>
            <person name="Yang T.C."/>
            <person name="Huo Q.B."/>
            <person name="Li W."/>
            <person name="Chen H.Y."/>
            <person name="Chen S.E."/>
            <person name="Zhou L.G."/>
            <person name="Ni X.B."/>
            <person name="Tian J.H."/>
            <person name="Sheng Y."/>
            <person name="Liu T."/>
            <person name="Pan Y.S."/>
            <person name="Xia L.Y."/>
            <person name="Li J."/>
            <person name="Zhao F."/>
            <person name="Cao W.C."/>
        </authorList>
    </citation>
    <scope>NUCLEOTIDE SEQUENCE [LARGE SCALE GENOMIC DNA]</scope>
    <source>
        <strain evidence="1">Iper-2018</strain>
    </source>
</reference>
<protein>
    <submittedName>
        <fullName evidence="1">Uncharacterized protein</fullName>
    </submittedName>
</protein>
<keyword evidence="2" id="KW-1185">Reference proteome</keyword>
<organism evidence="1 2">
    <name type="scientific">Ixodes persulcatus</name>
    <name type="common">Taiga tick</name>
    <dbReference type="NCBI Taxonomy" id="34615"/>
    <lineage>
        <taxon>Eukaryota</taxon>
        <taxon>Metazoa</taxon>
        <taxon>Ecdysozoa</taxon>
        <taxon>Arthropoda</taxon>
        <taxon>Chelicerata</taxon>
        <taxon>Arachnida</taxon>
        <taxon>Acari</taxon>
        <taxon>Parasitiformes</taxon>
        <taxon>Ixodida</taxon>
        <taxon>Ixodoidea</taxon>
        <taxon>Ixodidae</taxon>
        <taxon>Ixodinae</taxon>
        <taxon>Ixodes</taxon>
    </lineage>
</organism>
<accession>A0AC60PC08</accession>
<sequence>MAHRFFLPRSNDRRRVAPNCSARFRAACPHQENKQGGWHLSRCRAGSRIAGLCRKVPTKPGRPRSGSRQSALEINEQLISSFIERKNRSFEGSNRLKVCPKDAAAASNRGEPATAARADGERFPPDQATRRPASRTGIHGSPRSSHGQAPRSRATPRNERLGPTLCSRPRTSESPRVPRPETFTGFRSEATARRPPPRHANAVQWRAAVLVRPGAWASCWSRTGDAARGGLVGEQRRRSISFVACRTDRPANLPEKTATEMSNEGNRSTGTFDGRITSPARPTSAVRSSVSLPKARGTLGAAPARDGHRRDVQALKRYKTRYTAPIRLHQSAGTSAEIRTRHLGIHRPALCPGTTGAASSLRRRRTHFWTKEKTTKVNVDQHDSIESGPSFSSGPVPSSGASP</sequence>
<evidence type="ECO:0000313" key="2">
    <source>
        <dbReference type="Proteomes" id="UP000805193"/>
    </source>
</evidence>
<gene>
    <name evidence="1" type="ORF">HPB47_006031</name>
</gene>
<dbReference type="EMBL" id="JABSTQ010010904">
    <property type="protein sequence ID" value="KAG0416933.1"/>
    <property type="molecule type" value="Genomic_DNA"/>
</dbReference>
<name>A0AC60PC08_IXOPE</name>
<proteinExistence type="predicted"/>
<dbReference type="Proteomes" id="UP000805193">
    <property type="component" value="Unassembled WGS sequence"/>
</dbReference>
<comment type="caution">
    <text evidence="1">The sequence shown here is derived from an EMBL/GenBank/DDBJ whole genome shotgun (WGS) entry which is preliminary data.</text>
</comment>